<comment type="similarity">
    <text evidence="2 9">Belongs to the beta sliding clamp family.</text>
</comment>
<dbReference type="SUPFAM" id="SSF55979">
    <property type="entry name" value="DNA clamp"/>
    <property type="match status" value="3"/>
</dbReference>
<dbReference type="InterPro" id="IPR022637">
    <property type="entry name" value="DNA_polIII_beta_cen"/>
</dbReference>
<proteinExistence type="inferred from homology"/>
<evidence type="ECO:0000256" key="6">
    <source>
        <dbReference type="ARBA" id="ARBA00022705"/>
    </source>
</evidence>
<dbReference type="PANTHER" id="PTHR30478">
    <property type="entry name" value="DNA POLYMERASE III SUBUNIT BETA"/>
    <property type="match status" value="1"/>
</dbReference>
<evidence type="ECO:0000256" key="5">
    <source>
        <dbReference type="ARBA" id="ARBA00022695"/>
    </source>
</evidence>
<dbReference type="InterPro" id="IPR022635">
    <property type="entry name" value="DNA_polIII_beta_C"/>
</dbReference>
<comment type="subcellular location">
    <subcellularLocation>
        <location evidence="1 9">Cytoplasm</location>
    </subcellularLocation>
</comment>
<keyword evidence="7 9" id="KW-0239">DNA-directed DNA polymerase</keyword>
<dbReference type="CDD" id="cd00140">
    <property type="entry name" value="beta_clamp"/>
    <property type="match status" value="1"/>
</dbReference>
<evidence type="ECO:0000256" key="9">
    <source>
        <dbReference type="PIRNR" id="PIRNR000804"/>
    </source>
</evidence>
<dbReference type="NCBIfam" id="TIGR00663">
    <property type="entry name" value="dnan"/>
    <property type="match status" value="1"/>
</dbReference>
<dbReference type="InterPro" id="IPR001001">
    <property type="entry name" value="DNA_polIII_beta"/>
</dbReference>
<comment type="subunit">
    <text evidence="9">Forms a ring-shaped head-to-tail homodimer around DNA.</text>
</comment>
<evidence type="ECO:0000256" key="8">
    <source>
        <dbReference type="ARBA" id="ARBA00023125"/>
    </source>
</evidence>
<dbReference type="InterPro" id="IPR022634">
    <property type="entry name" value="DNA_polIII_beta_N"/>
</dbReference>
<dbReference type="RefSeq" id="WP_132512797.1">
    <property type="nucleotide sequence ID" value="NZ_SMKP01000082.1"/>
</dbReference>
<keyword evidence="3 9" id="KW-0963">Cytoplasm</keyword>
<sequence length="365" mass="38511">MKIRVNRDVLADAVAWAARVLPSRPVVPVLSGLLLEAGDELTLSAFDYDVSARATVDADVAETGSVLIPGRLLAEISRSLPADDVEIVTEGAEAVLTCGSAEFGLITMPVEDFPTMPAMPPSVGAIGGGVFASAVGQVAPAASRDDTLPMLTGIRVDIEGESVAMAATDRYRIAARDFTWRPVAPGVAVSAMVPARVLVEVAKSLRGGEVSVSMGDGVAGFESVGRSTTVRLLDEQFIDYRARLTNDWSIRADVAVAPFVNAIKRVALVAERNTAIRLSFSQGQVLIQAGGGDIGRGAEVVECELRGDDIQIAFQSQFLLDGLTGIESELACINMESPTRPALIQDVPGDAQPAFRYLVMSLRQS</sequence>
<evidence type="ECO:0000259" key="12">
    <source>
        <dbReference type="Pfam" id="PF02768"/>
    </source>
</evidence>
<dbReference type="AlphaFoldDB" id="A0A4V6PD07"/>
<dbReference type="GO" id="GO:0006271">
    <property type="term" value="P:DNA strand elongation involved in DNA replication"/>
    <property type="evidence" value="ECO:0007669"/>
    <property type="project" value="TreeGrafter"/>
</dbReference>
<dbReference type="Pfam" id="PF02768">
    <property type="entry name" value="DNA_pol3_beta_3"/>
    <property type="match status" value="1"/>
</dbReference>
<protein>
    <recommendedName>
        <fullName evidence="9">Beta sliding clamp</fullName>
    </recommendedName>
</protein>
<evidence type="ECO:0000313" key="14">
    <source>
        <dbReference type="Proteomes" id="UP000294543"/>
    </source>
</evidence>
<organism evidence="13 14">
    <name type="scientific">Nonomuraea diastatica</name>
    <dbReference type="NCBI Taxonomy" id="1848329"/>
    <lineage>
        <taxon>Bacteria</taxon>
        <taxon>Bacillati</taxon>
        <taxon>Actinomycetota</taxon>
        <taxon>Actinomycetes</taxon>
        <taxon>Streptosporangiales</taxon>
        <taxon>Streptosporangiaceae</taxon>
        <taxon>Nonomuraea</taxon>
    </lineage>
</organism>
<feature type="domain" description="DNA polymerase III beta sliding clamp N-terminal" evidence="10">
    <location>
        <begin position="1"/>
        <end position="117"/>
    </location>
</feature>
<dbReference type="PIRSF" id="PIRSF000804">
    <property type="entry name" value="DNA_pol_III_b"/>
    <property type="match status" value="1"/>
</dbReference>
<reference evidence="13 14" key="1">
    <citation type="submission" date="2019-03" db="EMBL/GenBank/DDBJ databases">
        <title>Draft genome sequences of novel Actinobacteria.</title>
        <authorList>
            <person name="Sahin N."/>
            <person name="Ay H."/>
            <person name="Saygin H."/>
        </authorList>
    </citation>
    <scope>NUCLEOTIDE SEQUENCE [LARGE SCALE GENOMIC DNA]</scope>
    <source>
        <strain evidence="13 14">KC712</strain>
    </source>
</reference>
<comment type="caution">
    <text evidence="13">The sequence shown here is derived from an EMBL/GenBank/DDBJ whole genome shotgun (WGS) entry which is preliminary data.</text>
</comment>
<dbReference type="GO" id="GO:0005737">
    <property type="term" value="C:cytoplasm"/>
    <property type="evidence" value="ECO:0007669"/>
    <property type="project" value="UniProtKB-SubCell"/>
</dbReference>
<evidence type="ECO:0000313" key="13">
    <source>
        <dbReference type="EMBL" id="TDD17706.1"/>
    </source>
</evidence>
<name>A0A4V6PD07_9ACTN</name>
<evidence type="ECO:0000259" key="10">
    <source>
        <dbReference type="Pfam" id="PF00712"/>
    </source>
</evidence>
<dbReference type="InterPro" id="IPR046938">
    <property type="entry name" value="DNA_clamp_sf"/>
</dbReference>
<dbReference type="EMBL" id="SMKP01000082">
    <property type="protein sequence ID" value="TDD17706.1"/>
    <property type="molecule type" value="Genomic_DNA"/>
</dbReference>
<dbReference type="Pfam" id="PF02767">
    <property type="entry name" value="DNA_pol3_beta_2"/>
    <property type="match status" value="1"/>
</dbReference>
<dbReference type="GO" id="GO:0003887">
    <property type="term" value="F:DNA-directed DNA polymerase activity"/>
    <property type="evidence" value="ECO:0007669"/>
    <property type="project" value="UniProtKB-UniRule"/>
</dbReference>
<gene>
    <name evidence="13" type="ORF">E1294_26930</name>
</gene>
<evidence type="ECO:0000256" key="2">
    <source>
        <dbReference type="ARBA" id="ARBA00010752"/>
    </source>
</evidence>
<feature type="domain" description="DNA polymerase III beta sliding clamp C-terminal" evidence="12">
    <location>
        <begin position="252"/>
        <end position="350"/>
    </location>
</feature>
<evidence type="ECO:0000256" key="7">
    <source>
        <dbReference type="ARBA" id="ARBA00022932"/>
    </source>
</evidence>
<keyword evidence="14" id="KW-1185">Reference proteome</keyword>
<dbReference type="PANTHER" id="PTHR30478:SF0">
    <property type="entry name" value="BETA SLIDING CLAMP"/>
    <property type="match status" value="1"/>
</dbReference>
<dbReference type="GO" id="GO:0003677">
    <property type="term" value="F:DNA binding"/>
    <property type="evidence" value="ECO:0007669"/>
    <property type="project" value="UniProtKB-UniRule"/>
</dbReference>
<dbReference type="GO" id="GO:0008408">
    <property type="term" value="F:3'-5' exonuclease activity"/>
    <property type="evidence" value="ECO:0007669"/>
    <property type="project" value="InterPro"/>
</dbReference>
<keyword evidence="6 9" id="KW-0235">DNA replication</keyword>
<keyword evidence="8" id="KW-0238">DNA-binding</keyword>
<feature type="domain" description="DNA polymerase III beta sliding clamp central" evidence="11">
    <location>
        <begin position="130"/>
        <end position="237"/>
    </location>
</feature>
<dbReference type="GO" id="GO:0009360">
    <property type="term" value="C:DNA polymerase III complex"/>
    <property type="evidence" value="ECO:0007669"/>
    <property type="project" value="InterPro"/>
</dbReference>
<comment type="function">
    <text evidence="9">Confers DNA tethering and processivity to DNA polymerases and other proteins. Acts as a clamp, forming a ring around DNA (a reaction catalyzed by the clamp-loading complex) which diffuses in an ATP-independent manner freely and bidirectionally along dsDNA. Initially characterized for its ability to contact the catalytic subunit of DNA polymerase III (Pol III), a complex, multichain enzyme responsible for most of the replicative synthesis in bacteria; Pol III exhibits 3'-5' exonuclease proofreading activity. The beta chain is required for initiation of replication as well as for processivity of DNA replication.</text>
</comment>
<keyword evidence="5 9" id="KW-0548">Nucleotidyltransferase</keyword>
<dbReference type="SMART" id="SM00480">
    <property type="entry name" value="POL3Bc"/>
    <property type="match status" value="1"/>
</dbReference>
<dbReference type="Pfam" id="PF00712">
    <property type="entry name" value="DNA_pol3_beta"/>
    <property type="match status" value="1"/>
</dbReference>
<evidence type="ECO:0000256" key="1">
    <source>
        <dbReference type="ARBA" id="ARBA00004496"/>
    </source>
</evidence>
<evidence type="ECO:0000256" key="4">
    <source>
        <dbReference type="ARBA" id="ARBA00022679"/>
    </source>
</evidence>
<accession>A0A4V6PD07</accession>
<keyword evidence="4 9" id="KW-0808">Transferase</keyword>
<evidence type="ECO:0000259" key="11">
    <source>
        <dbReference type="Pfam" id="PF02767"/>
    </source>
</evidence>
<dbReference type="Gene3D" id="3.10.150.10">
    <property type="entry name" value="DNA Polymerase III, subunit A, domain 2"/>
    <property type="match status" value="3"/>
</dbReference>
<dbReference type="OrthoDB" id="468978at2"/>
<evidence type="ECO:0000256" key="3">
    <source>
        <dbReference type="ARBA" id="ARBA00022490"/>
    </source>
</evidence>
<dbReference type="Proteomes" id="UP000294543">
    <property type="component" value="Unassembled WGS sequence"/>
</dbReference>